<sequence length="1034" mass="114550">MSFVARFLVAWLSCLAFSFRAPNAAAPPTRDSTFPTRFDGVRWHNQEWTLDNTVLEPGRYQSRISLANGYLGINLAALGPFFESDPLRGRALNGWPVFDHRQTFATIAGFYDYQSTLNGTNFPWLNQYGGESIISGVPHWAGLLLKAGGATLDASTHPRHIQNFQSSLNLKAGLMRWKYDWAISDVDTVVSVQYTMFVNKLYINRAAVQVVLKATRDVELTVIDVLDGDCAVRTDFVEKHHYDSSTICTSVRPHGIAHLTGNVCSSLRSRAFSESQSFETHSKSPSTIAQSGSIKLRRDEAVVVSKFIGAASGDAFMDPQTVALESSLAGANDGFTSQLASHRHEWNSIMTDESVDDYNLAAQHEDPSSVDPNIVELQILAITNPFHLLQNTMSSKAIALANNSTALDIWSMSVCGLGSSCYGGMIFWDAEVWMAPGLVLSHPQASQRIINYRVAKFPQAQKNVKMAFSSSQNQTNRFSSDDAVYPWTSSLFGNCTGTGPCFDYEYHINGDIGLSFFHHLVATGNFKFFQQNLLPIYQAIAGFFSNLLSETPTKKYTLTNATDPDEWTNHVDNPAYTMLLIKNHLITANELGRKFSRKVNPIWTHQAENLALPIDKQTGIILEYEGMNSSIAVKQADVVLIDDFLDFPNSHPLENLEYYGAKQSPNGPAMTYGVYSVVNGRFQRSGCASYTYHLFSSQPYVRAPWFQFSEQMNDDYFSNGGIDPAFPFLTGMGGDYRVSVYGYLGLRLELDNFSIDPSLPPQIGSLRYRKIYWHGHPIRASSNQTHTTLSRPSTGALPDANPHYVQAPILVKVRSSHLLLRLEPASTLVVPNRAVHLADPIQCASIHSDQTFLPGQFPLSIIDGSSATRWLPSSLPATVTVRLNKHPHEAQQILGFGFQLSNFTDFRISFCDQAGAVKTSYSSSDSSSGTPLRFKPLSAHDVDADPAITRKDPSWKYYKLDQPIGLAAYANLTVFDSHGDALHPSHNTVRNNSRLCSMAEWTLLTSLEHPAQTSSVNTNHHNKQSESLGFIGKL</sequence>
<dbReference type="InterPro" id="IPR005195">
    <property type="entry name" value="Glyco_hydro_65_M"/>
</dbReference>
<comment type="caution">
    <text evidence="9">The sequence shown here is derived from an EMBL/GenBank/DDBJ whole genome shotgun (WGS) entry which is preliminary data.</text>
</comment>
<evidence type="ECO:0000313" key="10">
    <source>
        <dbReference type="Proteomes" id="UP000037035"/>
    </source>
</evidence>
<evidence type="ECO:0000256" key="5">
    <source>
        <dbReference type="SAM" id="SignalP"/>
    </source>
</evidence>
<feature type="signal peptide" evidence="5">
    <location>
        <begin position="1"/>
        <end position="16"/>
    </location>
</feature>
<keyword evidence="10" id="KW-1185">Reference proteome</keyword>
<organism evidence="9 10">
    <name type="scientific">Puccinia sorghi</name>
    <dbReference type="NCBI Taxonomy" id="27349"/>
    <lineage>
        <taxon>Eukaryota</taxon>
        <taxon>Fungi</taxon>
        <taxon>Dikarya</taxon>
        <taxon>Basidiomycota</taxon>
        <taxon>Pucciniomycotina</taxon>
        <taxon>Pucciniomycetes</taxon>
        <taxon>Pucciniales</taxon>
        <taxon>Pucciniaceae</taxon>
        <taxon>Puccinia</taxon>
    </lineage>
</organism>
<dbReference type="Pfam" id="PF03633">
    <property type="entry name" value="Glyco_hydro_65C"/>
    <property type="match status" value="1"/>
</dbReference>
<evidence type="ECO:0000256" key="1">
    <source>
        <dbReference type="ARBA" id="ARBA00001576"/>
    </source>
</evidence>
<protein>
    <recommendedName>
        <fullName evidence="3">alpha,alpha-trehalase</fullName>
        <ecNumber evidence="3">3.2.1.28</ecNumber>
    </recommendedName>
</protein>
<dbReference type="PANTHER" id="PTHR11051">
    <property type="entry name" value="GLYCOSYL HYDROLASE-RELATED"/>
    <property type="match status" value="1"/>
</dbReference>
<dbReference type="GO" id="GO:0030246">
    <property type="term" value="F:carbohydrate binding"/>
    <property type="evidence" value="ECO:0007669"/>
    <property type="project" value="InterPro"/>
</dbReference>
<evidence type="ECO:0000259" key="7">
    <source>
        <dbReference type="Pfam" id="PF03633"/>
    </source>
</evidence>
<dbReference type="GO" id="GO:0009277">
    <property type="term" value="C:fungal-type cell wall"/>
    <property type="evidence" value="ECO:0007669"/>
    <property type="project" value="TreeGrafter"/>
</dbReference>
<proteinExistence type="inferred from homology"/>
<evidence type="ECO:0000256" key="3">
    <source>
        <dbReference type="ARBA" id="ARBA00012757"/>
    </source>
</evidence>
<name>A0A0L6V7B1_9BASI</name>
<dbReference type="PANTHER" id="PTHR11051:SF8">
    <property type="entry name" value="PROTEIN-GLUCOSYLGALACTOSYLHYDROXYLYSINE GLUCOSIDASE"/>
    <property type="match status" value="1"/>
</dbReference>
<keyword evidence="5" id="KW-0732">Signal</keyword>
<comment type="catalytic activity">
    <reaction evidence="1">
        <text>alpha,alpha-trehalose + H2O = alpha-D-glucose + beta-D-glucose</text>
        <dbReference type="Rhea" id="RHEA:32675"/>
        <dbReference type="ChEBI" id="CHEBI:15377"/>
        <dbReference type="ChEBI" id="CHEBI:15903"/>
        <dbReference type="ChEBI" id="CHEBI:16551"/>
        <dbReference type="ChEBI" id="CHEBI:17925"/>
        <dbReference type="EC" id="3.2.1.28"/>
    </reaction>
</comment>
<accession>A0A0L6V7B1</accession>
<feature type="region of interest" description="Disordered" evidence="4">
    <location>
        <begin position="1013"/>
        <end position="1034"/>
    </location>
</feature>
<dbReference type="SUPFAM" id="SSF48208">
    <property type="entry name" value="Six-hairpin glycosidases"/>
    <property type="match status" value="1"/>
</dbReference>
<comment type="similarity">
    <text evidence="2">Belongs to the glycosyl hydrolase 65 family.</text>
</comment>
<dbReference type="EMBL" id="LAVV01007417">
    <property type="protein sequence ID" value="KNZ56005.1"/>
    <property type="molecule type" value="Genomic_DNA"/>
</dbReference>
<dbReference type="GO" id="GO:0005993">
    <property type="term" value="P:trehalose catabolic process"/>
    <property type="evidence" value="ECO:0007669"/>
    <property type="project" value="TreeGrafter"/>
</dbReference>
<dbReference type="InterPro" id="IPR005194">
    <property type="entry name" value="Glyco_hydro_65_C"/>
</dbReference>
<evidence type="ECO:0000256" key="2">
    <source>
        <dbReference type="ARBA" id="ARBA00006768"/>
    </source>
</evidence>
<evidence type="ECO:0000256" key="4">
    <source>
        <dbReference type="SAM" id="MobiDB-lite"/>
    </source>
</evidence>
<dbReference type="EC" id="3.2.1.28" evidence="3"/>
<reference evidence="9 10" key="1">
    <citation type="submission" date="2015-08" db="EMBL/GenBank/DDBJ databases">
        <title>Next Generation Sequencing and Analysis of the Genome of Puccinia sorghi L Schw, the Causal Agent of Maize Common Rust.</title>
        <authorList>
            <person name="Rochi L."/>
            <person name="Burguener G."/>
            <person name="Darino M."/>
            <person name="Turjanski A."/>
            <person name="Kreff E."/>
            <person name="Dieguez M.J."/>
            <person name="Sacco F."/>
        </authorList>
    </citation>
    <scope>NUCLEOTIDE SEQUENCE [LARGE SCALE GENOMIC DNA]</scope>
    <source>
        <strain evidence="9 10">RO10H11247</strain>
    </source>
</reference>
<dbReference type="InterPro" id="IPR037018">
    <property type="entry name" value="GH65_N"/>
</dbReference>
<dbReference type="Pfam" id="PF03636">
    <property type="entry name" value="Glyco_hydro_65N"/>
    <property type="match status" value="1"/>
</dbReference>
<dbReference type="InterPro" id="IPR008928">
    <property type="entry name" value="6-hairpin_glycosidase_sf"/>
</dbReference>
<dbReference type="AlphaFoldDB" id="A0A0L6V7B1"/>
<dbReference type="OrthoDB" id="200349at2759"/>
<dbReference type="SUPFAM" id="SSF74650">
    <property type="entry name" value="Galactose mutarotase-like"/>
    <property type="match status" value="1"/>
</dbReference>
<dbReference type="Proteomes" id="UP000037035">
    <property type="component" value="Unassembled WGS sequence"/>
</dbReference>
<dbReference type="STRING" id="27349.A0A0L6V7B1"/>
<dbReference type="Gene3D" id="2.60.420.10">
    <property type="entry name" value="Maltose phosphorylase, domain 3"/>
    <property type="match status" value="1"/>
</dbReference>
<evidence type="ECO:0000259" key="8">
    <source>
        <dbReference type="Pfam" id="PF03636"/>
    </source>
</evidence>
<dbReference type="VEuPathDB" id="FungiDB:VP01_2522g1"/>
<feature type="domain" description="Glycoside hydrolase family 65 central catalytic" evidence="6">
    <location>
        <begin position="412"/>
        <end position="626"/>
    </location>
</feature>
<evidence type="ECO:0000313" key="9">
    <source>
        <dbReference type="EMBL" id="KNZ56005.1"/>
    </source>
</evidence>
<dbReference type="GO" id="GO:0004555">
    <property type="term" value="F:alpha,alpha-trehalase activity"/>
    <property type="evidence" value="ECO:0007669"/>
    <property type="project" value="UniProtKB-EC"/>
</dbReference>
<dbReference type="Gene3D" id="2.70.98.40">
    <property type="entry name" value="Glycoside hydrolase, family 65, N-terminal domain"/>
    <property type="match status" value="1"/>
</dbReference>
<feature type="domain" description="Glycoside hydrolase family 65 C-terminal" evidence="7">
    <location>
        <begin position="747"/>
        <end position="793"/>
    </location>
</feature>
<evidence type="ECO:0000259" key="6">
    <source>
        <dbReference type="Pfam" id="PF03632"/>
    </source>
</evidence>
<dbReference type="InterPro" id="IPR011013">
    <property type="entry name" value="Gal_mutarotase_sf_dom"/>
</dbReference>
<dbReference type="Pfam" id="PF03632">
    <property type="entry name" value="Glyco_hydro_65m"/>
    <property type="match status" value="1"/>
</dbReference>
<feature type="chain" id="PRO_5005568364" description="alpha,alpha-trehalase" evidence="5">
    <location>
        <begin position="17"/>
        <end position="1034"/>
    </location>
</feature>
<dbReference type="InterPro" id="IPR005196">
    <property type="entry name" value="Glyco_hydro_65_N"/>
</dbReference>
<feature type="domain" description="Glycoside hydrolase family 65 N-terminal" evidence="8">
    <location>
        <begin position="57"/>
        <end position="312"/>
    </location>
</feature>
<dbReference type="Gene3D" id="1.50.10.10">
    <property type="match status" value="1"/>
</dbReference>
<dbReference type="InterPro" id="IPR012341">
    <property type="entry name" value="6hp_glycosidase-like_sf"/>
</dbReference>
<gene>
    <name evidence="9" type="ORF">VP01_2522g1</name>
</gene>